<protein>
    <submittedName>
        <fullName evidence="2">Uncharacterized protein</fullName>
    </submittedName>
</protein>
<evidence type="ECO:0000313" key="3">
    <source>
        <dbReference type="Proteomes" id="UP001501523"/>
    </source>
</evidence>
<reference evidence="3" key="1">
    <citation type="journal article" date="2019" name="Int. J. Syst. Evol. Microbiol.">
        <title>The Global Catalogue of Microorganisms (GCM) 10K type strain sequencing project: providing services to taxonomists for standard genome sequencing and annotation.</title>
        <authorList>
            <consortium name="The Broad Institute Genomics Platform"/>
            <consortium name="The Broad Institute Genome Sequencing Center for Infectious Disease"/>
            <person name="Wu L."/>
            <person name="Ma J."/>
        </authorList>
    </citation>
    <scope>NUCLEOTIDE SEQUENCE [LARGE SCALE GENOMIC DNA]</scope>
    <source>
        <strain evidence="3">JCM 15421</strain>
    </source>
</reference>
<keyword evidence="3" id="KW-1185">Reference proteome</keyword>
<dbReference type="Proteomes" id="UP001501523">
    <property type="component" value="Unassembled WGS sequence"/>
</dbReference>
<proteinExistence type="predicted"/>
<evidence type="ECO:0000313" key="2">
    <source>
        <dbReference type="EMBL" id="GAA0713290.1"/>
    </source>
</evidence>
<gene>
    <name evidence="2" type="ORF">GCM10009105_16670</name>
</gene>
<comment type="caution">
    <text evidence="2">The sequence shown here is derived from an EMBL/GenBank/DDBJ whole genome shotgun (WGS) entry which is preliminary data.</text>
</comment>
<keyword evidence="1" id="KW-0812">Transmembrane</keyword>
<dbReference type="EMBL" id="BAAAEU010000006">
    <property type="protein sequence ID" value="GAA0713290.1"/>
    <property type="molecule type" value="Genomic_DNA"/>
</dbReference>
<dbReference type="RefSeq" id="WP_343789363.1">
    <property type="nucleotide sequence ID" value="NZ_BAAAEU010000006.1"/>
</dbReference>
<organism evidence="2 3">
    <name type="scientific">Dokdonella soli</name>
    <dbReference type="NCBI Taxonomy" id="529810"/>
    <lineage>
        <taxon>Bacteria</taxon>
        <taxon>Pseudomonadati</taxon>
        <taxon>Pseudomonadota</taxon>
        <taxon>Gammaproteobacteria</taxon>
        <taxon>Lysobacterales</taxon>
        <taxon>Rhodanobacteraceae</taxon>
        <taxon>Dokdonella</taxon>
    </lineage>
</organism>
<sequence length="81" mass="8977">MQEEIAKSALAVAKFLVYYIIWPLVLFNLGRVALLLITFGRYPRGLDTECHVNQISLAGVFVLVLAWSLIAVYNNTVGAHA</sequence>
<keyword evidence="1" id="KW-1133">Transmembrane helix</keyword>
<accession>A0ABP3TN32</accession>
<keyword evidence="1" id="KW-0472">Membrane</keyword>
<evidence type="ECO:0000256" key="1">
    <source>
        <dbReference type="SAM" id="Phobius"/>
    </source>
</evidence>
<feature type="transmembrane region" description="Helical" evidence="1">
    <location>
        <begin position="52"/>
        <end position="73"/>
    </location>
</feature>
<feature type="transmembrane region" description="Helical" evidence="1">
    <location>
        <begin position="16"/>
        <end position="40"/>
    </location>
</feature>
<name>A0ABP3TN32_9GAMM</name>